<evidence type="ECO:0000313" key="3">
    <source>
        <dbReference type="Proteomes" id="UP000799424"/>
    </source>
</evidence>
<sequence length="518" mass="57532">MDETCGMKHVWQTFPVGKKCWICDKIDSKMKRRAAEVNKLARWQTDVRKFRPSIDKAMRVIRDMDTAIYELSCECERRGANIGGSILLFEPRGAANGGDASIRSPEEKEGGDVATRFELIDKIESTRGLPITFITSDSLATVMAIPDSGSNRNFMSYDLAIHLGFELKSPSSDKEIFKLLDGGTVSSVGVVRASCGFGLTFDLDRSSFRCVFRVLRDLISPLILSLAFLNHTETFTRFQNRLIRLPFNRSQIPRIRALGTSRSRLHCSINGNNAKALVDSGSDIDVVSLKYAMSRGWTLRSIDQDVLLADGRRLPCAGICDAQLSLGRNGKIVEVGPREPETSSGWGSQGTTKAVMAPYEGRSQNPSASVSPQNHVRHVIQTSFYVLDGIMVDVVLGASSTESLQVFSHHTDALTRDLCDDVKSVEPFRISLVKKLRSFLKEAATNETEEAISGHEQNIQRQLSDADQRENAQREAADIKSATLTGEAKLEFDRKEEVRRRVYDEVRAQLLRALSPPP</sequence>
<proteinExistence type="predicted"/>
<dbReference type="InterPro" id="IPR021109">
    <property type="entry name" value="Peptidase_aspartic_dom_sf"/>
</dbReference>
<name>A0A6A7A6U3_9PLEO</name>
<keyword evidence="3" id="KW-1185">Reference proteome</keyword>
<dbReference type="OrthoDB" id="6079484at2759"/>
<dbReference type="CDD" id="cd00303">
    <property type="entry name" value="retropepsin_like"/>
    <property type="match status" value="2"/>
</dbReference>
<evidence type="ECO:0000256" key="1">
    <source>
        <dbReference type="SAM" id="MobiDB-lite"/>
    </source>
</evidence>
<dbReference type="Proteomes" id="UP000799424">
    <property type="component" value="Unassembled WGS sequence"/>
</dbReference>
<feature type="compositionally biased region" description="Basic and acidic residues" evidence="1">
    <location>
        <begin position="464"/>
        <end position="478"/>
    </location>
</feature>
<dbReference type="EMBL" id="MU006221">
    <property type="protein sequence ID" value="KAF2829010.1"/>
    <property type="molecule type" value="Genomic_DNA"/>
</dbReference>
<protein>
    <submittedName>
        <fullName evidence="2">Uncharacterized protein</fullName>
    </submittedName>
</protein>
<dbReference type="AlphaFoldDB" id="A0A6A7A6U3"/>
<gene>
    <name evidence="2" type="ORF">CC86DRAFT_368148</name>
</gene>
<organism evidence="2 3">
    <name type="scientific">Ophiobolus disseminans</name>
    <dbReference type="NCBI Taxonomy" id="1469910"/>
    <lineage>
        <taxon>Eukaryota</taxon>
        <taxon>Fungi</taxon>
        <taxon>Dikarya</taxon>
        <taxon>Ascomycota</taxon>
        <taxon>Pezizomycotina</taxon>
        <taxon>Dothideomycetes</taxon>
        <taxon>Pleosporomycetidae</taxon>
        <taxon>Pleosporales</taxon>
        <taxon>Pleosporineae</taxon>
        <taxon>Phaeosphaeriaceae</taxon>
        <taxon>Ophiobolus</taxon>
    </lineage>
</organism>
<feature type="region of interest" description="Disordered" evidence="1">
    <location>
        <begin position="448"/>
        <end position="480"/>
    </location>
</feature>
<reference evidence="2" key="1">
    <citation type="journal article" date="2020" name="Stud. Mycol.">
        <title>101 Dothideomycetes genomes: a test case for predicting lifestyles and emergence of pathogens.</title>
        <authorList>
            <person name="Haridas S."/>
            <person name="Albert R."/>
            <person name="Binder M."/>
            <person name="Bloem J."/>
            <person name="Labutti K."/>
            <person name="Salamov A."/>
            <person name="Andreopoulos B."/>
            <person name="Baker S."/>
            <person name="Barry K."/>
            <person name="Bills G."/>
            <person name="Bluhm B."/>
            <person name="Cannon C."/>
            <person name="Castanera R."/>
            <person name="Culley D."/>
            <person name="Daum C."/>
            <person name="Ezra D."/>
            <person name="Gonzalez J."/>
            <person name="Henrissat B."/>
            <person name="Kuo A."/>
            <person name="Liang C."/>
            <person name="Lipzen A."/>
            <person name="Lutzoni F."/>
            <person name="Magnuson J."/>
            <person name="Mondo S."/>
            <person name="Nolan M."/>
            <person name="Ohm R."/>
            <person name="Pangilinan J."/>
            <person name="Park H.-J."/>
            <person name="Ramirez L."/>
            <person name="Alfaro M."/>
            <person name="Sun H."/>
            <person name="Tritt A."/>
            <person name="Yoshinaga Y."/>
            <person name="Zwiers L.-H."/>
            <person name="Turgeon B."/>
            <person name="Goodwin S."/>
            <person name="Spatafora J."/>
            <person name="Crous P."/>
            <person name="Grigoriev I."/>
        </authorList>
    </citation>
    <scope>NUCLEOTIDE SEQUENCE</scope>
    <source>
        <strain evidence="2">CBS 113818</strain>
    </source>
</reference>
<evidence type="ECO:0000313" key="2">
    <source>
        <dbReference type="EMBL" id="KAF2829010.1"/>
    </source>
</evidence>
<accession>A0A6A7A6U3</accession>
<dbReference type="Gene3D" id="2.40.70.10">
    <property type="entry name" value="Acid Proteases"/>
    <property type="match status" value="2"/>
</dbReference>